<evidence type="ECO:0000313" key="1">
    <source>
        <dbReference type="EMBL" id="VDO79323.1"/>
    </source>
</evidence>
<name>A0A183NHH9_9TREM</name>
<proteinExistence type="predicted"/>
<evidence type="ECO:0000313" key="2">
    <source>
        <dbReference type="Proteomes" id="UP000269396"/>
    </source>
</evidence>
<accession>A0A183NHH9</accession>
<reference evidence="1 2" key="1">
    <citation type="submission" date="2018-11" db="EMBL/GenBank/DDBJ databases">
        <authorList>
            <consortium name="Pathogen Informatics"/>
        </authorList>
    </citation>
    <scope>NUCLEOTIDE SEQUENCE [LARGE SCALE GENOMIC DNA]</scope>
    <source>
        <strain>Denwood</strain>
        <strain evidence="2">Zambia</strain>
    </source>
</reference>
<keyword evidence="2" id="KW-1185">Reference proteome</keyword>
<dbReference type="Proteomes" id="UP000269396">
    <property type="component" value="Unassembled WGS sequence"/>
</dbReference>
<dbReference type="EMBL" id="UZAL01001761">
    <property type="protein sequence ID" value="VDO79323.1"/>
    <property type="molecule type" value="Genomic_DNA"/>
</dbReference>
<protein>
    <submittedName>
        <fullName evidence="1">Uncharacterized protein</fullName>
    </submittedName>
</protein>
<dbReference type="AlphaFoldDB" id="A0A183NHH9"/>
<sequence length="117" mass="13280">MKSGKAPGPENISSEALKLDKEVTANMFHVLYRKIREEEQVPTDWKKGYLIRIPKKGDPSKQENCRGITLLSVSGNVFNSVAEPDERLSRRPTSKSTVWIPYASVVHRPNRDSTDNR</sequence>
<organism evidence="1 2">
    <name type="scientific">Schistosoma mattheei</name>
    <dbReference type="NCBI Taxonomy" id="31246"/>
    <lineage>
        <taxon>Eukaryota</taxon>
        <taxon>Metazoa</taxon>
        <taxon>Spiralia</taxon>
        <taxon>Lophotrochozoa</taxon>
        <taxon>Platyhelminthes</taxon>
        <taxon>Trematoda</taxon>
        <taxon>Digenea</taxon>
        <taxon>Strigeidida</taxon>
        <taxon>Schistosomatoidea</taxon>
        <taxon>Schistosomatidae</taxon>
        <taxon>Schistosoma</taxon>
    </lineage>
</organism>
<gene>
    <name evidence="1" type="ORF">SMTD_LOCUS1565</name>
</gene>
<dbReference type="PANTHER" id="PTHR19446">
    <property type="entry name" value="REVERSE TRANSCRIPTASES"/>
    <property type="match status" value="1"/>
</dbReference>